<dbReference type="Pfam" id="PF02518">
    <property type="entry name" value="HATPase_c"/>
    <property type="match status" value="1"/>
</dbReference>
<evidence type="ECO:0000256" key="2">
    <source>
        <dbReference type="ARBA" id="ARBA00004651"/>
    </source>
</evidence>
<keyword evidence="8 11" id="KW-1133">Transmembrane helix</keyword>
<evidence type="ECO:0000256" key="7">
    <source>
        <dbReference type="ARBA" id="ARBA00022777"/>
    </source>
</evidence>
<evidence type="ECO:0000256" key="4">
    <source>
        <dbReference type="ARBA" id="ARBA00022475"/>
    </source>
</evidence>
<dbReference type="InterPro" id="IPR033479">
    <property type="entry name" value="dCache_1"/>
</dbReference>
<protein>
    <recommendedName>
        <fullName evidence="3">histidine kinase</fullName>
        <ecNumber evidence="3">2.7.13.3</ecNumber>
    </recommendedName>
</protein>
<evidence type="ECO:0000256" key="3">
    <source>
        <dbReference type="ARBA" id="ARBA00012438"/>
    </source>
</evidence>
<dbReference type="SMART" id="SM00065">
    <property type="entry name" value="GAF"/>
    <property type="match status" value="1"/>
</dbReference>
<dbReference type="Gene3D" id="1.10.287.130">
    <property type="match status" value="1"/>
</dbReference>
<dbReference type="InterPro" id="IPR005467">
    <property type="entry name" value="His_kinase_dom"/>
</dbReference>
<comment type="catalytic activity">
    <reaction evidence="1">
        <text>ATP + protein L-histidine = ADP + protein N-phospho-L-histidine.</text>
        <dbReference type="EC" id="2.7.13.3"/>
    </reaction>
</comment>
<evidence type="ECO:0000256" key="8">
    <source>
        <dbReference type="ARBA" id="ARBA00022989"/>
    </source>
</evidence>
<keyword evidence="6 11" id="KW-0812">Transmembrane</keyword>
<dbReference type="AlphaFoldDB" id="K9VC68"/>
<dbReference type="RefSeq" id="WP_015175082.1">
    <property type="nucleotide sequence ID" value="NZ_CAWLHL010000001.1"/>
</dbReference>
<evidence type="ECO:0000259" key="12">
    <source>
        <dbReference type="PROSITE" id="PS50109"/>
    </source>
</evidence>
<dbReference type="SUPFAM" id="SSF47384">
    <property type="entry name" value="Homodimeric domain of signal transducing histidine kinase"/>
    <property type="match status" value="1"/>
</dbReference>
<dbReference type="eggNOG" id="COG4191">
    <property type="taxonomic scope" value="Bacteria"/>
</dbReference>
<dbReference type="InterPro" id="IPR029016">
    <property type="entry name" value="GAF-like_dom_sf"/>
</dbReference>
<dbReference type="PANTHER" id="PTHR43065:SF50">
    <property type="entry name" value="HISTIDINE KINASE"/>
    <property type="match status" value="1"/>
</dbReference>
<evidence type="ECO:0000256" key="1">
    <source>
        <dbReference type="ARBA" id="ARBA00000085"/>
    </source>
</evidence>
<keyword evidence="7 13" id="KW-0418">Kinase</keyword>
<keyword evidence="10 11" id="KW-0472">Membrane</keyword>
<dbReference type="InterPro" id="IPR036097">
    <property type="entry name" value="HisK_dim/P_sf"/>
</dbReference>
<evidence type="ECO:0000256" key="11">
    <source>
        <dbReference type="SAM" id="Phobius"/>
    </source>
</evidence>
<dbReference type="Pfam" id="PF02743">
    <property type="entry name" value="dCache_1"/>
    <property type="match status" value="1"/>
</dbReference>
<keyword evidence="9" id="KW-0902">Two-component regulatory system</keyword>
<dbReference type="InterPro" id="IPR036890">
    <property type="entry name" value="HATPase_C_sf"/>
</dbReference>
<dbReference type="EC" id="2.7.13.3" evidence="3"/>
<comment type="subcellular location">
    <subcellularLocation>
        <location evidence="2">Cell membrane</location>
        <topology evidence="2">Multi-pass membrane protein</topology>
    </subcellularLocation>
</comment>
<keyword evidence="4" id="KW-1003">Cell membrane</keyword>
<dbReference type="HOGENOM" id="CLU_000445_114_39_3"/>
<dbReference type="Gene3D" id="3.30.450.20">
    <property type="entry name" value="PAS domain"/>
    <property type="match status" value="1"/>
</dbReference>
<dbReference type="SMART" id="SM00387">
    <property type="entry name" value="HATPase_c"/>
    <property type="match status" value="1"/>
</dbReference>
<accession>K9VC68</accession>
<dbReference type="Proteomes" id="UP000010478">
    <property type="component" value="Chromosome"/>
</dbReference>
<dbReference type="CDD" id="cd12912">
    <property type="entry name" value="PDC2_MCP_like"/>
    <property type="match status" value="1"/>
</dbReference>
<name>K9VC68_9CYAN</name>
<sequence>MTDDYQGWEDRSTVALFSETGLTTWLILILPNDQYRLMNLIRREHLMMQNPANQAGSVSAPPPHQAKKLRHFWENISNSAQSRWQQAQSLWQHRRQRRHLLTLLILGTTALTISTTACISYFFVRGLILDNLKQIALLKLEKGTDEIDRWLSSRKAEIETIAYDPRVGTLNWQLVEPRLQGEIYRLKEYFVLSLTQPDGSFINTLGNRGNSKDRQHFKKAIAGQINVSDPLIGRTTKVSTIVISAPIWALPPAPNQVIGVLSGSIKLDRVTSVANSLLYGSDSYAFALNSKGVPIVHPNNNLIGNTDRPAPSFLQSQDPALSTIARQMIDRQTNIELVKIDNKWVYVAYAPLKEVNWSMALVIPRENIESQLQALNLLTSVVAGLLVPAMLAAIWLIYSSENNRAQAEREAMLNRIAGRIRASLELDKIVQSTVEEIVSLLHLELAAFGWYKPQEKILQILWECCPSDSATQAIKFEPYFLENVLVRSGQGEPILLSSDTWAKGVSQPPELKANSYLAVPVQTQNQPQGYLICSHATHWLWSREEIQLLKAVADQLAIAITQAHLYSQTQDQVKLLNSALNELKKTQTHLVQSEKMSSLGQMVAGIAHEINNPVNFISANLPHTSKYTKDLLELVSLYKEAFPEVPQEIADFTEEIELEFIEEDLPHILNSMKIGSERIRSIVLSLRNFSRLDESDKKLADIHEGIENTLLLLSNRIKNRIYIVKKYGKVPSVECYPSQLNQVFMNLLSNAIDALNDIERLDKIITISTGVVREHGARFLKVAIADNGPGIADSVKDQIFNPFFTTKEVGKGTGLGLAISYKIVVDGHGGSITISQPPGGGTEFVVKIPISNGK</sequence>
<evidence type="ECO:0000313" key="14">
    <source>
        <dbReference type="Proteomes" id="UP000010478"/>
    </source>
</evidence>
<dbReference type="Gene3D" id="3.30.450.40">
    <property type="match status" value="1"/>
</dbReference>
<dbReference type="InterPro" id="IPR003018">
    <property type="entry name" value="GAF"/>
</dbReference>
<evidence type="ECO:0000313" key="13">
    <source>
        <dbReference type="EMBL" id="AFZ05758.1"/>
    </source>
</evidence>
<feature type="transmembrane region" description="Helical" evidence="11">
    <location>
        <begin position="12"/>
        <end position="30"/>
    </location>
</feature>
<dbReference type="eggNOG" id="COG2203">
    <property type="taxonomic scope" value="Bacteria"/>
</dbReference>
<dbReference type="InterPro" id="IPR003661">
    <property type="entry name" value="HisK_dim/P_dom"/>
</dbReference>
<dbReference type="InterPro" id="IPR003594">
    <property type="entry name" value="HATPase_dom"/>
</dbReference>
<dbReference type="Gene3D" id="3.30.565.10">
    <property type="entry name" value="Histidine kinase-like ATPase, C-terminal domain"/>
    <property type="match status" value="1"/>
</dbReference>
<dbReference type="GO" id="GO:0005886">
    <property type="term" value="C:plasma membrane"/>
    <property type="evidence" value="ECO:0007669"/>
    <property type="project" value="UniProtKB-SubCell"/>
</dbReference>
<dbReference type="OrthoDB" id="441640at2"/>
<evidence type="ECO:0000256" key="10">
    <source>
        <dbReference type="ARBA" id="ARBA00023136"/>
    </source>
</evidence>
<dbReference type="EMBL" id="CP003614">
    <property type="protein sequence ID" value="AFZ05758.1"/>
    <property type="molecule type" value="Genomic_DNA"/>
</dbReference>
<organism evidence="13 14">
    <name type="scientific">Phormidium nigroviride PCC 7112</name>
    <dbReference type="NCBI Taxonomy" id="179408"/>
    <lineage>
        <taxon>Bacteria</taxon>
        <taxon>Bacillati</taxon>
        <taxon>Cyanobacteriota</taxon>
        <taxon>Cyanophyceae</taxon>
        <taxon>Oscillatoriophycideae</taxon>
        <taxon>Oscillatoriales</taxon>
        <taxon>Oscillatoriaceae</taxon>
        <taxon>Phormidium</taxon>
    </lineage>
</organism>
<dbReference type="STRING" id="179408.Osc7112_1213"/>
<dbReference type="CDD" id="cd00082">
    <property type="entry name" value="HisKA"/>
    <property type="match status" value="1"/>
</dbReference>
<gene>
    <name evidence="13" type="ORF">Osc7112_1213</name>
</gene>
<keyword evidence="5" id="KW-0597">Phosphoprotein</keyword>
<dbReference type="GO" id="GO:0000155">
    <property type="term" value="F:phosphorelay sensor kinase activity"/>
    <property type="evidence" value="ECO:0007669"/>
    <property type="project" value="InterPro"/>
</dbReference>
<feature type="transmembrane region" description="Helical" evidence="11">
    <location>
        <begin position="100"/>
        <end position="124"/>
    </location>
</feature>
<dbReference type="KEGG" id="oni:Osc7112_1213"/>
<dbReference type="CDD" id="cd12914">
    <property type="entry name" value="PDC1_DGC_like"/>
    <property type="match status" value="1"/>
</dbReference>
<dbReference type="SUPFAM" id="SSF55874">
    <property type="entry name" value="ATPase domain of HSP90 chaperone/DNA topoisomerase II/histidine kinase"/>
    <property type="match status" value="1"/>
</dbReference>
<proteinExistence type="predicted"/>
<dbReference type="PANTHER" id="PTHR43065">
    <property type="entry name" value="SENSOR HISTIDINE KINASE"/>
    <property type="match status" value="1"/>
</dbReference>
<dbReference type="PROSITE" id="PS50109">
    <property type="entry name" value="HIS_KIN"/>
    <property type="match status" value="1"/>
</dbReference>
<reference evidence="13 14" key="1">
    <citation type="submission" date="2012-05" db="EMBL/GenBank/DDBJ databases">
        <title>Finished chromosome of genome of Oscillatoria sp. PCC 7112.</title>
        <authorList>
            <consortium name="US DOE Joint Genome Institute"/>
            <person name="Gugger M."/>
            <person name="Coursin T."/>
            <person name="Rippka R."/>
            <person name="Tandeau De Marsac N."/>
            <person name="Huntemann M."/>
            <person name="Wei C.-L."/>
            <person name="Han J."/>
            <person name="Detter J.C."/>
            <person name="Han C."/>
            <person name="Tapia R."/>
            <person name="Davenport K."/>
            <person name="Daligault H."/>
            <person name="Erkkila T."/>
            <person name="Gu W."/>
            <person name="Munk A.C.C."/>
            <person name="Teshima H."/>
            <person name="Xu Y."/>
            <person name="Chain P."/>
            <person name="Chen A."/>
            <person name="Krypides N."/>
            <person name="Mavromatis K."/>
            <person name="Markowitz V."/>
            <person name="Szeto E."/>
            <person name="Ivanova N."/>
            <person name="Mikhailova N."/>
            <person name="Ovchinnikova G."/>
            <person name="Pagani I."/>
            <person name="Pati A."/>
            <person name="Goodwin L."/>
            <person name="Peters L."/>
            <person name="Pitluck S."/>
            <person name="Woyke T."/>
            <person name="Kerfeld C."/>
        </authorList>
    </citation>
    <scope>NUCLEOTIDE SEQUENCE [LARGE SCALE GENOMIC DNA]</scope>
    <source>
        <strain evidence="13 14">PCC 7112</strain>
    </source>
</reference>
<evidence type="ECO:0000256" key="5">
    <source>
        <dbReference type="ARBA" id="ARBA00022553"/>
    </source>
</evidence>
<evidence type="ECO:0000256" key="6">
    <source>
        <dbReference type="ARBA" id="ARBA00022692"/>
    </source>
</evidence>
<dbReference type="SUPFAM" id="SSF55781">
    <property type="entry name" value="GAF domain-like"/>
    <property type="match status" value="1"/>
</dbReference>
<dbReference type="PRINTS" id="PR00344">
    <property type="entry name" value="BCTRLSENSOR"/>
</dbReference>
<evidence type="ECO:0000256" key="9">
    <source>
        <dbReference type="ARBA" id="ARBA00023012"/>
    </source>
</evidence>
<keyword evidence="14" id="KW-1185">Reference proteome</keyword>
<dbReference type="Pfam" id="PF01590">
    <property type="entry name" value="GAF"/>
    <property type="match status" value="1"/>
</dbReference>
<keyword evidence="7 13" id="KW-0808">Transferase</keyword>
<feature type="domain" description="Histidine kinase" evidence="12">
    <location>
        <begin position="605"/>
        <end position="852"/>
    </location>
</feature>
<dbReference type="InterPro" id="IPR004358">
    <property type="entry name" value="Sig_transdc_His_kin-like_C"/>
</dbReference>